<dbReference type="PROSITE" id="PS50928">
    <property type="entry name" value="ABC_TM1"/>
    <property type="match status" value="1"/>
</dbReference>
<keyword evidence="11" id="KW-1185">Reference proteome</keyword>
<evidence type="ECO:0000313" key="11">
    <source>
        <dbReference type="Proteomes" id="UP000307874"/>
    </source>
</evidence>
<dbReference type="PANTHER" id="PTHR42929:SF5">
    <property type="entry name" value="ABC TRANSPORTER PERMEASE PROTEIN"/>
    <property type="match status" value="1"/>
</dbReference>
<proteinExistence type="inferred from homology"/>
<gene>
    <name evidence="10" type="ORF">FF124_06370</name>
</gene>
<organism evidence="10 11">
    <name type="scientific">Martelella lutilitoris</name>
    <dbReference type="NCBI Taxonomy" id="2583532"/>
    <lineage>
        <taxon>Bacteria</taxon>
        <taxon>Pseudomonadati</taxon>
        <taxon>Pseudomonadota</taxon>
        <taxon>Alphaproteobacteria</taxon>
        <taxon>Hyphomicrobiales</taxon>
        <taxon>Aurantimonadaceae</taxon>
        <taxon>Martelella</taxon>
    </lineage>
</organism>
<comment type="caution">
    <text evidence="10">The sequence shown here is derived from an EMBL/GenBank/DDBJ whole genome shotgun (WGS) entry which is preliminary data.</text>
</comment>
<reference evidence="10 11" key="1">
    <citation type="submission" date="2019-05" db="EMBL/GenBank/DDBJ databases">
        <authorList>
            <person name="Lee S.D."/>
        </authorList>
    </citation>
    <scope>NUCLEOTIDE SEQUENCE [LARGE SCALE GENOMIC DNA]</scope>
    <source>
        <strain evidence="10 11">GH2-6</strain>
    </source>
</reference>
<evidence type="ECO:0000256" key="5">
    <source>
        <dbReference type="ARBA" id="ARBA00022692"/>
    </source>
</evidence>
<feature type="transmembrane region" description="Helical" evidence="8">
    <location>
        <begin position="147"/>
        <end position="171"/>
    </location>
</feature>
<keyword evidence="6 8" id="KW-1133">Transmembrane helix</keyword>
<dbReference type="SUPFAM" id="SSF161098">
    <property type="entry name" value="MetI-like"/>
    <property type="match status" value="1"/>
</dbReference>
<name>A0A5C4JTQ1_9HYPH</name>
<dbReference type="PANTHER" id="PTHR42929">
    <property type="entry name" value="INNER MEMBRANE ABC TRANSPORTER PERMEASE PROTEIN YDCU-RELATED-RELATED"/>
    <property type="match status" value="1"/>
</dbReference>
<dbReference type="Pfam" id="PF00528">
    <property type="entry name" value="BPD_transp_1"/>
    <property type="match status" value="1"/>
</dbReference>
<keyword evidence="3 8" id="KW-0813">Transport</keyword>
<evidence type="ECO:0000256" key="7">
    <source>
        <dbReference type="ARBA" id="ARBA00023136"/>
    </source>
</evidence>
<feature type="transmembrane region" description="Helical" evidence="8">
    <location>
        <begin position="192"/>
        <end position="218"/>
    </location>
</feature>
<dbReference type="GO" id="GO:0055085">
    <property type="term" value="P:transmembrane transport"/>
    <property type="evidence" value="ECO:0007669"/>
    <property type="project" value="InterPro"/>
</dbReference>
<dbReference type="CDD" id="cd06261">
    <property type="entry name" value="TM_PBP2"/>
    <property type="match status" value="1"/>
</dbReference>
<feature type="transmembrane region" description="Helical" evidence="8">
    <location>
        <begin position="245"/>
        <end position="267"/>
    </location>
</feature>
<evidence type="ECO:0000256" key="1">
    <source>
        <dbReference type="ARBA" id="ARBA00004651"/>
    </source>
</evidence>
<evidence type="ECO:0000259" key="9">
    <source>
        <dbReference type="PROSITE" id="PS50928"/>
    </source>
</evidence>
<feature type="transmembrane region" description="Helical" evidence="8">
    <location>
        <begin position="94"/>
        <end position="118"/>
    </location>
</feature>
<dbReference type="Gene3D" id="1.10.3720.10">
    <property type="entry name" value="MetI-like"/>
    <property type="match status" value="1"/>
</dbReference>
<comment type="similarity">
    <text evidence="2">Belongs to the binding-protein-dependent transport system permease family. CysTW subfamily.</text>
</comment>
<evidence type="ECO:0000256" key="4">
    <source>
        <dbReference type="ARBA" id="ARBA00022475"/>
    </source>
</evidence>
<keyword evidence="5 8" id="KW-0812">Transmembrane</keyword>
<evidence type="ECO:0000256" key="6">
    <source>
        <dbReference type="ARBA" id="ARBA00022989"/>
    </source>
</evidence>
<reference evidence="10 11" key="2">
    <citation type="submission" date="2019-06" db="EMBL/GenBank/DDBJ databases">
        <title>Martelella lutilitoris sp. nov., isolated from a tidal mudflat.</title>
        <authorList>
            <person name="Kim Y.-J."/>
        </authorList>
    </citation>
    <scope>NUCLEOTIDE SEQUENCE [LARGE SCALE GENOMIC DNA]</scope>
    <source>
        <strain evidence="10 11">GH2-6</strain>
    </source>
</reference>
<dbReference type="GO" id="GO:0005886">
    <property type="term" value="C:plasma membrane"/>
    <property type="evidence" value="ECO:0007669"/>
    <property type="project" value="UniProtKB-SubCell"/>
</dbReference>
<comment type="subcellular location">
    <subcellularLocation>
        <location evidence="1 8">Cell membrane</location>
        <topology evidence="1 8">Multi-pass membrane protein</topology>
    </subcellularLocation>
</comment>
<dbReference type="Proteomes" id="UP000307874">
    <property type="component" value="Unassembled WGS sequence"/>
</dbReference>
<evidence type="ECO:0000256" key="2">
    <source>
        <dbReference type="ARBA" id="ARBA00007069"/>
    </source>
</evidence>
<dbReference type="InterPro" id="IPR000515">
    <property type="entry name" value="MetI-like"/>
</dbReference>
<dbReference type="InterPro" id="IPR035906">
    <property type="entry name" value="MetI-like_sf"/>
</dbReference>
<dbReference type="EMBL" id="VCLB01000003">
    <property type="protein sequence ID" value="TNB48746.1"/>
    <property type="molecule type" value="Genomic_DNA"/>
</dbReference>
<accession>A0A5C4JTQ1</accession>
<dbReference type="RefSeq" id="WP_138747650.1">
    <property type="nucleotide sequence ID" value="NZ_VCLB01000003.1"/>
</dbReference>
<protein>
    <submittedName>
        <fullName evidence="10">ABC transporter permease</fullName>
    </submittedName>
</protein>
<sequence length="275" mass="30165">MKTDRAENALLVSPGLLLLALAFFLPIARMLGLSVMAKEGGFTLDHFVQFISEPYYLGVLWRTIRLSFIITAISALIGFPLAYIMARTGPRARLWLIIVILLPLMTSVVIRTFGWMVIFERGGIVSTTLYDLGLVKRSFTLMRTETAIVIGMVQVLLPFMTLSILGVITRIDQRLEEAARTMGCNFLQSFRHVVLPLSMPGIAAGSLLAFTLSASSFVTPSLLGGPRLQVLAASIYSSVTQTLDWHFAAAQAVILFLGIALTLIPYFRLTGGRHG</sequence>
<evidence type="ECO:0000256" key="8">
    <source>
        <dbReference type="RuleBase" id="RU363032"/>
    </source>
</evidence>
<dbReference type="AlphaFoldDB" id="A0A5C4JTQ1"/>
<keyword evidence="4" id="KW-1003">Cell membrane</keyword>
<dbReference type="OrthoDB" id="9807047at2"/>
<feature type="transmembrane region" description="Helical" evidence="8">
    <location>
        <begin position="61"/>
        <end position="82"/>
    </location>
</feature>
<feature type="domain" description="ABC transmembrane type-1" evidence="9">
    <location>
        <begin position="60"/>
        <end position="265"/>
    </location>
</feature>
<keyword evidence="7 8" id="KW-0472">Membrane</keyword>
<evidence type="ECO:0000313" key="10">
    <source>
        <dbReference type="EMBL" id="TNB48746.1"/>
    </source>
</evidence>
<evidence type="ECO:0000256" key="3">
    <source>
        <dbReference type="ARBA" id="ARBA00022448"/>
    </source>
</evidence>